<dbReference type="SUPFAM" id="SSF51445">
    <property type="entry name" value="(Trans)glycosidases"/>
    <property type="match status" value="1"/>
</dbReference>
<organism evidence="7 8">
    <name type="scientific">Vibrio jasicida</name>
    <dbReference type="NCBI Taxonomy" id="766224"/>
    <lineage>
        <taxon>Bacteria</taxon>
        <taxon>Pseudomonadati</taxon>
        <taxon>Pseudomonadota</taxon>
        <taxon>Gammaproteobacteria</taxon>
        <taxon>Vibrionales</taxon>
        <taxon>Vibrionaceae</taxon>
        <taxon>Vibrio</taxon>
    </lineage>
</organism>
<accession>A0ABW7JH81</accession>
<dbReference type="InterPro" id="IPR018120">
    <property type="entry name" value="Glyco_hydro_1_AS"/>
</dbReference>
<evidence type="ECO:0000256" key="4">
    <source>
        <dbReference type="PROSITE-ProRule" id="PRU10055"/>
    </source>
</evidence>
<dbReference type="EMBL" id="JBIHSE010000002">
    <property type="protein sequence ID" value="MFH0274363.1"/>
    <property type="molecule type" value="Genomic_DNA"/>
</dbReference>
<dbReference type="Pfam" id="PF00232">
    <property type="entry name" value="Glyco_hydro_1"/>
    <property type="match status" value="1"/>
</dbReference>
<dbReference type="PROSITE" id="PS00653">
    <property type="entry name" value="GLYCOSYL_HYDROL_F1_2"/>
    <property type="match status" value="1"/>
</dbReference>
<evidence type="ECO:0000256" key="1">
    <source>
        <dbReference type="ARBA" id="ARBA00010838"/>
    </source>
</evidence>
<dbReference type="InterPro" id="IPR033132">
    <property type="entry name" value="GH_1_N_CS"/>
</dbReference>
<dbReference type="Gene3D" id="3.20.20.80">
    <property type="entry name" value="Glycosidases"/>
    <property type="match status" value="1"/>
</dbReference>
<reference evidence="7 8" key="1">
    <citation type="submission" date="2024-10" db="EMBL/GenBank/DDBJ databases">
        <authorList>
            <person name="Yibar A."/>
            <person name="Saticioglu I.B."/>
            <person name="Duman M."/>
            <person name="Ajmi N."/>
            <person name="Gurler F."/>
            <person name="Ay H."/>
            <person name="Onuk E."/>
            <person name="Guler S."/>
            <person name="Romalde J.L."/>
        </authorList>
    </citation>
    <scope>NUCLEOTIDE SEQUENCE [LARGE SCALE GENOMIC DNA]</scope>
    <source>
        <strain evidence="7 8">1-TCBS-A</strain>
    </source>
</reference>
<evidence type="ECO:0000313" key="7">
    <source>
        <dbReference type="EMBL" id="MFH0274363.1"/>
    </source>
</evidence>
<dbReference type="InterPro" id="IPR001360">
    <property type="entry name" value="Glyco_hydro_1"/>
</dbReference>
<comment type="caution">
    <text evidence="7">The sequence shown here is derived from an EMBL/GenBank/DDBJ whole genome shotgun (WGS) entry which is preliminary data.</text>
</comment>
<sequence>MIKFPEHFLWGGAIAANQVEGSYNLGGKGLSTSDMLPNGILSPHQTREERTPGIKDVAIDFYNRYPEDIALFKEMGFNCLRLSLAWSRIFPNGDEQEPNEEGLAFYDRIFDELAEHNIQPFVTLSHYEMPYALVENYGGWGDCRVIEFFERYARTVLERYKDKVKLWLTFNEINMSLHAPFTGVGLQEDASEQEIYQAIHHQLVANAKAVKLCQQIVPNGKIGNMLLGAINYPYTCNPDDVLAAMHENNKWLFFGDVQTRGRYPGYMKRYFRENGIEIQMEAGDLEEIASASVDFISFSYYASGCASADPKQKEVGNIVDSVPNPYLEKSQWGWLIDPKGLRVLLNFLHDRYQKPLFVVENGLGARDELDENGEIQDDYRIAYLNDHLVQAHEAILDGVELMGFTSWGPIDLVANSTAEMSKRYGFIYVDRHNDGQGTLERKRKKSFFWYQDVIRTGGASLES</sequence>
<dbReference type="RefSeq" id="WP_394632977.1">
    <property type="nucleotide sequence ID" value="NZ_JBIHSE010000002.1"/>
</dbReference>
<dbReference type="PANTHER" id="PTHR10353:SF122">
    <property type="entry name" value="6-PHOSPHO-BETA-GLUCOSIDASE ASCB-RELATED"/>
    <property type="match status" value="1"/>
</dbReference>
<keyword evidence="8" id="KW-1185">Reference proteome</keyword>
<evidence type="ECO:0000256" key="6">
    <source>
        <dbReference type="RuleBase" id="RU004468"/>
    </source>
</evidence>
<keyword evidence="3 6" id="KW-0326">Glycosidase</keyword>
<proteinExistence type="inferred from homology"/>
<dbReference type="EC" id="3.2.1.-" evidence="7"/>
<protein>
    <submittedName>
        <fullName evidence="7">Glycoside hydrolase family 1 protein</fullName>
        <ecNumber evidence="7">3.2.1.-</ecNumber>
    </submittedName>
</protein>
<dbReference type="PROSITE" id="PS00572">
    <property type="entry name" value="GLYCOSYL_HYDROL_F1_1"/>
    <property type="match status" value="1"/>
</dbReference>
<dbReference type="PRINTS" id="PR00131">
    <property type="entry name" value="GLHYDRLASE1"/>
</dbReference>
<dbReference type="PANTHER" id="PTHR10353">
    <property type="entry name" value="GLYCOSYL HYDROLASE"/>
    <property type="match status" value="1"/>
</dbReference>
<dbReference type="GO" id="GO:0016798">
    <property type="term" value="F:hydrolase activity, acting on glycosyl bonds"/>
    <property type="evidence" value="ECO:0007669"/>
    <property type="project" value="UniProtKB-KW"/>
</dbReference>
<name>A0ABW7JH81_9VIBR</name>
<comment type="similarity">
    <text evidence="1 5">Belongs to the glycosyl hydrolase 1 family.</text>
</comment>
<evidence type="ECO:0000313" key="8">
    <source>
        <dbReference type="Proteomes" id="UP001607221"/>
    </source>
</evidence>
<evidence type="ECO:0000256" key="3">
    <source>
        <dbReference type="ARBA" id="ARBA00023295"/>
    </source>
</evidence>
<dbReference type="InterPro" id="IPR017853">
    <property type="entry name" value="GH"/>
</dbReference>
<dbReference type="Proteomes" id="UP001607221">
    <property type="component" value="Unassembled WGS sequence"/>
</dbReference>
<keyword evidence="2 6" id="KW-0378">Hydrolase</keyword>
<evidence type="ECO:0000256" key="5">
    <source>
        <dbReference type="RuleBase" id="RU003690"/>
    </source>
</evidence>
<feature type="active site" description="Nucleophile" evidence="4">
    <location>
        <position position="360"/>
    </location>
</feature>
<gene>
    <name evidence="7" type="ORF">ACGRHZ_24145</name>
</gene>
<evidence type="ECO:0000256" key="2">
    <source>
        <dbReference type="ARBA" id="ARBA00022801"/>
    </source>
</evidence>